<proteinExistence type="predicted"/>
<sequence length="86" mass="9886">MGKILRETEKAFYQTGWINFIHNSSPVLIGFGRLYQKQVVLHQGEIETDLDSISRFLSVSEYTHIVDLPLNRRTVNVLPRMKGLLG</sequence>
<gene>
    <name evidence="1" type="ORF">SAMN05421636_109188</name>
</gene>
<evidence type="ECO:0000313" key="2">
    <source>
        <dbReference type="Proteomes" id="UP000199109"/>
    </source>
</evidence>
<dbReference type="STRING" id="641691.SAMN05421636_109188"/>
<protein>
    <submittedName>
        <fullName evidence="1">Uncharacterized protein</fullName>
    </submittedName>
</protein>
<name>A0A1G7HIA8_9FLAO</name>
<accession>A0A1G7HIA8</accession>
<keyword evidence="2" id="KW-1185">Reference proteome</keyword>
<evidence type="ECO:0000313" key="1">
    <source>
        <dbReference type="EMBL" id="SDF00237.1"/>
    </source>
</evidence>
<organism evidence="1 2">
    <name type="scientific">Pricia antarctica</name>
    <dbReference type="NCBI Taxonomy" id="641691"/>
    <lineage>
        <taxon>Bacteria</taxon>
        <taxon>Pseudomonadati</taxon>
        <taxon>Bacteroidota</taxon>
        <taxon>Flavobacteriia</taxon>
        <taxon>Flavobacteriales</taxon>
        <taxon>Flavobacteriaceae</taxon>
        <taxon>Pricia</taxon>
    </lineage>
</organism>
<dbReference type="Proteomes" id="UP000199109">
    <property type="component" value="Unassembled WGS sequence"/>
</dbReference>
<dbReference type="EMBL" id="FNAO01000009">
    <property type="protein sequence ID" value="SDF00237.1"/>
    <property type="molecule type" value="Genomic_DNA"/>
</dbReference>
<reference evidence="1 2" key="1">
    <citation type="submission" date="2016-10" db="EMBL/GenBank/DDBJ databases">
        <authorList>
            <person name="de Groot N.N."/>
        </authorList>
    </citation>
    <scope>NUCLEOTIDE SEQUENCE [LARGE SCALE GENOMIC DNA]</scope>
    <source>
        <strain evidence="1 2">DSM 23421</strain>
    </source>
</reference>
<dbReference type="AlphaFoldDB" id="A0A1G7HIA8"/>